<dbReference type="EMBL" id="JAERQJ010000017">
    <property type="protein sequence ID" value="MBL0686079.1"/>
    <property type="molecule type" value="Genomic_DNA"/>
</dbReference>
<keyword evidence="2" id="KW-1185">Reference proteome</keyword>
<reference evidence="1" key="1">
    <citation type="submission" date="2021-01" db="EMBL/GenBank/DDBJ databases">
        <authorList>
            <person name="Zhong Y.L."/>
        </authorList>
    </citation>
    <scope>NUCLEOTIDE SEQUENCE</scope>
    <source>
        <strain evidence="1">KCTC 23302</strain>
    </source>
</reference>
<name>A0A937D7Z6_9FLAO</name>
<comment type="caution">
    <text evidence="1">The sequence shown here is derived from an EMBL/GenBank/DDBJ whole genome shotgun (WGS) entry which is preliminary data.</text>
</comment>
<protein>
    <submittedName>
        <fullName evidence="1">Uncharacterized protein</fullName>
    </submittedName>
</protein>
<dbReference type="RefSeq" id="WP_201924625.1">
    <property type="nucleotide sequence ID" value="NZ_BAABAX010000013.1"/>
</dbReference>
<sequence length="105" mass="11817">MNLTDKLSNTKVPDSLDGAFKGKKKEEAVVTEKKKKVVKKPNEASDSTKDKKVNVSYTINESLDKKLRKHVLELKLQSIDNEELADISASSIVNELIDNFLKENK</sequence>
<dbReference type="AlphaFoldDB" id="A0A937D7Z6"/>
<evidence type="ECO:0000313" key="2">
    <source>
        <dbReference type="Proteomes" id="UP000651057"/>
    </source>
</evidence>
<evidence type="ECO:0000313" key="1">
    <source>
        <dbReference type="EMBL" id="MBL0686079.1"/>
    </source>
</evidence>
<gene>
    <name evidence="1" type="ORF">JJQ60_21305</name>
</gene>
<organism evidence="1 2">
    <name type="scientific">Aquimarina mytili</name>
    <dbReference type="NCBI Taxonomy" id="874423"/>
    <lineage>
        <taxon>Bacteria</taxon>
        <taxon>Pseudomonadati</taxon>
        <taxon>Bacteroidota</taxon>
        <taxon>Flavobacteriia</taxon>
        <taxon>Flavobacteriales</taxon>
        <taxon>Flavobacteriaceae</taxon>
        <taxon>Aquimarina</taxon>
    </lineage>
</organism>
<dbReference type="Proteomes" id="UP000651057">
    <property type="component" value="Unassembled WGS sequence"/>
</dbReference>
<accession>A0A937D7Z6</accession>
<proteinExistence type="predicted"/>